<protein>
    <submittedName>
        <fullName evidence="3">Uncharacterized protein LOC115621633</fullName>
    </submittedName>
</protein>
<organism evidence="2 3">
    <name type="scientific">Drosophila lebanonensis</name>
    <name type="common">Fruit fly</name>
    <name type="synonym">Scaptodrosophila lebanonensis</name>
    <dbReference type="NCBI Taxonomy" id="7225"/>
    <lineage>
        <taxon>Eukaryota</taxon>
        <taxon>Metazoa</taxon>
        <taxon>Ecdysozoa</taxon>
        <taxon>Arthropoda</taxon>
        <taxon>Hexapoda</taxon>
        <taxon>Insecta</taxon>
        <taxon>Pterygota</taxon>
        <taxon>Neoptera</taxon>
        <taxon>Endopterygota</taxon>
        <taxon>Diptera</taxon>
        <taxon>Brachycera</taxon>
        <taxon>Muscomorpha</taxon>
        <taxon>Ephydroidea</taxon>
        <taxon>Drosophilidae</taxon>
        <taxon>Scaptodrosophila</taxon>
    </lineage>
</organism>
<evidence type="ECO:0000313" key="3">
    <source>
        <dbReference type="RefSeq" id="XP_030371194.1"/>
    </source>
</evidence>
<reference evidence="3" key="1">
    <citation type="submission" date="2025-08" db="UniProtKB">
        <authorList>
            <consortium name="RefSeq"/>
        </authorList>
    </citation>
    <scope>IDENTIFICATION</scope>
    <source>
        <strain evidence="3">11010-0011.00</strain>
        <tissue evidence="3">Whole body</tissue>
    </source>
</reference>
<evidence type="ECO:0000313" key="2">
    <source>
        <dbReference type="Proteomes" id="UP000504634"/>
    </source>
</evidence>
<feature type="compositionally biased region" description="Basic and acidic residues" evidence="1">
    <location>
        <begin position="331"/>
        <end position="340"/>
    </location>
</feature>
<name>A0A6J2T588_DROLE</name>
<dbReference type="RefSeq" id="XP_030371194.1">
    <property type="nucleotide sequence ID" value="XM_030515334.1"/>
</dbReference>
<feature type="compositionally biased region" description="Polar residues" evidence="1">
    <location>
        <begin position="103"/>
        <end position="114"/>
    </location>
</feature>
<evidence type="ECO:0000256" key="1">
    <source>
        <dbReference type="SAM" id="MobiDB-lite"/>
    </source>
</evidence>
<accession>A0A6J2T588</accession>
<dbReference type="GeneID" id="115621633"/>
<keyword evidence="2" id="KW-1185">Reference proteome</keyword>
<proteinExistence type="predicted"/>
<feature type="compositionally biased region" description="Polar residues" evidence="1">
    <location>
        <begin position="320"/>
        <end position="330"/>
    </location>
</feature>
<feature type="compositionally biased region" description="Basic and acidic residues" evidence="1">
    <location>
        <begin position="259"/>
        <end position="282"/>
    </location>
</feature>
<gene>
    <name evidence="3" type="primary">LOC115621633</name>
</gene>
<dbReference type="Proteomes" id="UP000504634">
    <property type="component" value="Unplaced"/>
</dbReference>
<feature type="region of interest" description="Disordered" evidence="1">
    <location>
        <begin position="414"/>
        <end position="456"/>
    </location>
</feature>
<feature type="region of interest" description="Disordered" evidence="1">
    <location>
        <begin position="1"/>
        <end position="165"/>
    </location>
</feature>
<feature type="compositionally biased region" description="Basic and acidic residues" evidence="1">
    <location>
        <begin position="18"/>
        <end position="42"/>
    </location>
</feature>
<dbReference type="AlphaFoldDB" id="A0A6J2T588"/>
<sequence length="456" mass="49684">MSSDESAGEAPTQLSSKYEAELAGKKKSKPGEQKTAKIENGRRNKKKNNNVVHMSSDESAGEASTQLSLKINKENKGLAANKDSAPQHRAKKAVKPSTLAEESCNNTTSTNSQLKKGGSKKKHYVATKETYAGSNNDANDDIGPTTCKSQQPKRGAVLDEATAERKSKILGIRRRRQTICDPLILSEVPTPRRQRLMSVEAPIIHEKNRNKLPQQKRNASAENTPFQGLPHNGVKRLMPKKQAPAESNDGTVCTDKDEDESKKSGAERAKKNKKDKLNKFGDGKATTCGKQLNLDKPLIPSSKTSTSKKKHHGGIGCGDYSTTAKPQQQKGDSDCNEAKNSRPLQGLKRRRKTLCNTDDLSEMRTSHRQSLISVDASVEQGTNLYEPQGPNEAGGYLTAATNWDEAAAELIPPTKASTMKKKKLHVGSTQTYDGIDCGDYPTTSKSQQKGASDWDL</sequence>
<feature type="region of interest" description="Disordered" evidence="1">
    <location>
        <begin position="199"/>
        <end position="368"/>
    </location>
</feature>
<feature type="compositionally biased region" description="Polar residues" evidence="1">
    <location>
        <begin position="441"/>
        <end position="450"/>
    </location>
</feature>
<feature type="compositionally biased region" description="Polar residues" evidence="1">
    <location>
        <begin position="211"/>
        <end position="226"/>
    </location>
</feature>